<protein>
    <submittedName>
        <fullName evidence="3">Uncharacterized protein</fullName>
    </submittedName>
</protein>
<evidence type="ECO:0000313" key="4">
    <source>
        <dbReference type="Proteomes" id="UP000815325"/>
    </source>
</evidence>
<keyword evidence="4" id="KW-1185">Reference proteome</keyword>
<feature type="region of interest" description="Disordered" evidence="1">
    <location>
        <begin position="260"/>
        <end position="416"/>
    </location>
</feature>
<gene>
    <name evidence="3" type="ORF">DUNSADRAFT_10535</name>
</gene>
<sequence length="572" mass="59660">MYGQAKAAEGMGLHCMCVCAILAQGPCSCGCMPTSFQTYTQVVDKCTVLSSFQVVDACMACSPTAPPVRHALQLCASVVAVLCDAQQLLLLDLAFRDHAKVVHVCELGSKLVAACTRTLEAAGEAKAGSLGQKTKDVFQHVLRLSKQLAASLARPATQQQHHQEQQQLEPLMDDAAGDGYRQEGVVSSQLDLLVTQVLSGLLKPHTSALLPGLRAQVAPLLASLMQHDTKVPTHTHTHLLGAVGSAMFASGTTTTTILSAQTQGAGKRKPLLTTSRPTSPVTTGGKGSREHATHREDPQSPATGSVMRSRGAAARARSRSTRTTPGAVAGGRYRSTGTTPATGGSTAAKRSRGRAGEGRTGEEEEGEEMEAVQERSEDGEEGPARDAEGDAGEREGGGGRRGGRQGQQRLGEGVGKESVAEAVARLMGREEDAGAAALTGMLLGATSKAGAQKDALTDQLASAAAEAWRAGDSSCHTAVGAIALIHLLNPKGLRSERLRLTGSAANALIKLEMLAPDVESVLQSAQQVLGEQEELQRNGQGTDVAVVHEAQQRADLAGSVHSMLQRLLQLQT</sequence>
<dbReference type="Proteomes" id="UP000815325">
    <property type="component" value="Unassembled WGS sequence"/>
</dbReference>
<feature type="compositionally biased region" description="Polar residues" evidence="1">
    <location>
        <begin position="272"/>
        <end position="282"/>
    </location>
</feature>
<accession>A0ABQ7GF42</accession>
<feature type="chain" id="PRO_5045831194" evidence="2">
    <location>
        <begin position="32"/>
        <end position="572"/>
    </location>
</feature>
<feature type="compositionally biased region" description="Low complexity" evidence="1">
    <location>
        <begin position="335"/>
        <end position="348"/>
    </location>
</feature>
<keyword evidence="2" id="KW-0732">Signal</keyword>
<feature type="signal peptide" evidence="2">
    <location>
        <begin position="1"/>
        <end position="31"/>
    </location>
</feature>
<reference evidence="3" key="1">
    <citation type="submission" date="2017-08" db="EMBL/GenBank/DDBJ databases">
        <authorList>
            <person name="Polle J.E."/>
            <person name="Barry K."/>
            <person name="Cushman J."/>
            <person name="Schmutz J."/>
            <person name="Tran D."/>
            <person name="Hathwaick L.T."/>
            <person name="Yim W.C."/>
            <person name="Jenkins J."/>
            <person name="Mckie-Krisberg Z.M."/>
            <person name="Prochnik S."/>
            <person name="Lindquist E."/>
            <person name="Dockter R.B."/>
            <person name="Adam C."/>
            <person name="Molina H."/>
            <person name="Bunkerborg J."/>
            <person name="Jin E."/>
            <person name="Buchheim M."/>
            <person name="Magnuson J."/>
        </authorList>
    </citation>
    <scope>NUCLEOTIDE SEQUENCE</scope>
    <source>
        <strain evidence="3">CCAP 19/18</strain>
    </source>
</reference>
<dbReference type="EMBL" id="MU069823">
    <property type="protein sequence ID" value="KAF5833220.1"/>
    <property type="molecule type" value="Genomic_DNA"/>
</dbReference>
<proteinExistence type="predicted"/>
<organism evidence="3 4">
    <name type="scientific">Dunaliella salina</name>
    <name type="common">Green alga</name>
    <name type="synonym">Protococcus salinus</name>
    <dbReference type="NCBI Taxonomy" id="3046"/>
    <lineage>
        <taxon>Eukaryota</taxon>
        <taxon>Viridiplantae</taxon>
        <taxon>Chlorophyta</taxon>
        <taxon>core chlorophytes</taxon>
        <taxon>Chlorophyceae</taxon>
        <taxon>CS clade</taxon>
        <taxon>Chlamydomonadales</taxon>
        <taxon>Dunaliellaceae</taxon>
        <taxon>Dunaliella</taxon>
    </lineage>
</organism>
<comment type="caution">
    <text evidence="3">The sequence shown here is derived from an EMBL/GenBank/DDBJ whole genome shotgun (WGS) entry which is preliminary data.</text>
</comment>
<feature type="compositionally biased region" description="Acidic residues" evidence="1">
    <location>
        <begin position="362"/>
        <end position="371"/>
    </location>
</feature>
<feature type="compositionally biased region" description="Basic and acidic residues" evidence="1">
    <location>
        <begin position="287"/>
        <end position="298"/>
    </location>
</feature>
<evidence type="ECO:0000256" key="2">
    <source>
        <dbReference type="SAM" id="SignalP"/>
    </source>
</evidence>
<evidence type="ECO:0000256" key="1">
    <source>
        <dbReference type="SAM" id="MobiDB-lite"/>
    </source>
</evidence>
<evidence type="ECO:0000313" key="3">
    <source>
        <dbReference type="EMBL" id="KAF5833220.1"/>
    </source>
</evidence>
<feature type="compositionally biased region" description="Basic and acidic residues" evidence="1">
    <location>
        <begin position="372"/>
        <end position="398"/>
    </location>
</feature>
<name>A0ABQ7GF42_DUNSA</name>